<keyword evidence="2" id="KW-1185">Reference proteome</keyword>
<dbReference type="Proteomes" id="UP001497512">
    <property type="component" value="Chromosome 6"/>
</dbReference>
<accession>A0ABP0UUW5</accession>
<dbReference type="EMBL" id="OZ019898">
    <property type="protein sequence ID" value="CAK9229988.1"/>
    <property type="molecule type" value="Genomic_DNA"/>
</dbReference>
<gene>
    <name evidence="1" type="ORF">CSSPTR1EN2_LOCUS20008</name>
</gene>
<organism evidence="1 2">
    <name type="scientific">Sphagnum troendelagicum</name>
    <dbReference type="NCBI Taxonomy" id="128251"/>
    <lineage>
        <taxon>Eukaryota</taxon>
        <taxon>Viridiplantae</taxon>
        <taxon>Streptophyta</taxon>
        <taxon>Embryophyta</taxon>
        <taxon>Bryophyta</taxon>
        <taxon>Sphagnophytina</taxon>
        <taxon>Sphagnopsida</taxon>
        <taxon>Sphagnales</taxon>
        <taxon>Sphagnaceae</taxon>
        <taxon>Sphagnum</taxon>
    </lineage>
</organism>
<name>A0ABP0UUW5_9BRYO</name>
<proteinExistence type="predicted"/>
<sequence>MSLTYAFHKEYDLFDNQLDDQKFLHQGQADHDELLQVTHDLGHDVVYSERNRSPPINSVERMWKAPHRAWKNSCQV</sequence>
<evidence type="ECO:0008006" key="3">
    <source>
        <dbReference type="Google" id="ProtNLM"/>
    </source>
</evidence>
<evidence type="ECO:0000313" key="2">
    <source>
        <dbReference type="Proteomes" id="UP001497512"/>
    </source>
</evidence>
<reference evidence="1" key="1">
    <citation type="submission" date="2024-02" db="EMBL/GenBank/DDBJ databases">
        <authorList>
            <consortium name="ELIXIR-Norway"/>
            <consortium name="Elixir Norway"/>
        </authorList>
    </citation>
    <scope>NUCLEOTIDE SEQUENCE</scope>
</reference>
<protein>
    <recommendedName>
        <fullName evidence="3">Transposase</fullName>
    </recommendedName>
</protein>
<evidence type="ECO:0000313" key="1">
    <source>
        <dbReference type="EMBL" id="CAK9229988.1"/>
    </source>
</evidence>